<keyword evidence="2" id="KW-1185">Reference proteome</keyword>
<gene>
    <name evidence="1" type="ORF">H6A31_09105</name>
</gene>
<evidence type="ECO:0000313" key="2">
    <source>
        <dbReference type="Proteomes" id="UP000703295"/>
    </source>
</evidence>
<comment type="caution">
    <text evidence="1">The sequence shown here is derived from an EMBL/GenBank/DDBJ whole genome shotgun (WGS) entry which is preliminary data.</text>
</comment>
<reference evidence="1 2" key="1">
    <citation type="journal article" date="2021" name="Sci. Rep.">
        <title>The distribution of antibiotic resistance genes in chicken gut microbiota commensals.</title>
        <authorList>
            <person name="Juricova H."/>
            <person name="Matiasovicova J."/>
            <person name="Kubasova T."/>
            <person name="Cejkova D."/>
            <person name="Rychlik I."/>
        </authorList>
    </citation>
    <scope>NUCLEOTIDE SEQUENCE [LARGE SCALE GENOMIC DNA]</scope>
    <source>
        <strain evidence="1 2">An801</strain>
    </source>
</reference>
<organism evidence="1 2">
    <name type="scientific">Bacteroides mediterraneensis</name>
    <dbReference type="NCBI Taxonomy" id="1841856"/>
    <lineage>
        <taxon>Bacteria</taxon>
        <taxon>Pseudomonadati</taxon>
        <taxon>Bacteroidota</taxon>
        <taxon>Bacteroidia</taxon>
        <taxon>Bacteroidales</taxon>
        <taxon>Bacteroidaceae</taxon>
        <taxon>Bacteroides</taxon>
    </lineage>
</organism>
<accession>A0ABS2EW08</accession>
<sequence>MKNDTAMSEKLEILQCLIENRMFASSSSALAQELGYKGKMTFYRIMKGEISEKTVEEVWERLKTVYYLEDDDLYAITRICYAAKEFYEAVLPEMNIRHPEWVENVIMSLVEDTYDYHSEAFKKEVVPVLKEWKQEEPNLFWGMAVLFYIRAKKIEPYQKEACTIRRRLLHELDEILYALYPENLQAHQAAQNVMETPHSSFSVWRLLFDAILLFRYYTETDFIRKVAKSAVLFDWPARSYWIAPGANYQEGETVWLLVENDFQTDAYGLYVVLRLTVGKTIDAFHVDEVCLFQFLTADNESDGSILSVARMSNGQKDSCYYVYRYEEEKRMLYFSVVPEYGNKYGLPEVLQRVDLQSPDGKDEKVWSRIMGKFDQEGNGRKIYQKALEDWLGIVDLSAQYSIKNVILDRTFFSLVLESAGATHTYRLSVSRYAFLSGIHPSSRIMITKHREDEAIYVEWPLLGYAVRLAEFTQVD</sequence>
<dbReference type="RefSeq" id="WP_204476006.1">
    <property type="nucleotide sequence ID" value="NZ_JACJJW010000022.1"/>
</dbReference>
<dbReference type="EMBL" id="JACJJW010000022">
    <property type="protein sequence ID" value="MBM6758830.1"/>
    <property type="molecule type" value="Genomic_DNA"/>
</dbReference>
<protein>
    <submittedName>
        <fullName evidence="1">Uncharacterized protein</fullName>
    </submittedName>
</protein>
<proteinExistence type="predicted"/>
<dbReference type="Proteomes" id="UP000703295">
    <property type="component" value="Unassembled WGS sequence"/>
</dbReference>
<evidence type="ECO:0000313" key="1">
    <source>
        <dbReference type="EMBL" id="MBM6758830.1"/>
    </source>
</evidence>
<name>A0ABS2EW08_9BACE</name>